<dbReference type="EMBL" id="SSMD01000006">
    <property type="protein sequence ID" value="THD73036.1"/>
    <property type="molecule type" value="Genomic_DNA"/>
</dbReference>
<dbReference type="OrthoDB" id="7667013at2"/>
<evidence type="ECO:0000256" key="1">
    <source>
        <dbReference type="SAM" id="Phobius"/>
    </source>
</evidence>
<proteinExistence type="predicted"/>
<keyword evidence="1" id="KW-0472">Membrane</keyword>
<evidence type="ECO:0000313" key="2">
    <source>
        <dbReference type="EMBL" id="THD73036.1"/>
    </source>
</evidence>
<feature type="transmembrane region" description="Helical" evidence="1">
    <location>
        <begin position="56"/>
        <end position="76"/>
    </location>
</feature>
<comment type="caution">
    <text evidence="2">The sequence shown here is derived from an EMBL/GenBank/DDBJ whole genome shotgun (WGS) entry which is preliminary data.</text>
</comment>
<keyword evidence="1" id="KW-1133">Transmembrane helix</keyword>
<dbReference type="Proteomes" id="UP000306113">
    <property type="component" value="Unassembled WGS sequence"/>
</dbReference>
<gene>
    <name evidence="2" type="ORF">E7681_14060</name>
</gene>
<evidence type="ECO:0000313" key="3">
    <source>
        <dbReference type="Proteomes" id="UP000306113"/>
    </source>
</evidence>
<organism evidence="2 3">
    <name type="scientific">Thalassobius vesicularis</name>
    <dbReference type="NCBI Taxonomy" id="1294297"/>
    <lineage>
        <taxon>Bacteria</taxon>
        <taxon>Pseudomonadati</taxon>
        <taxon>Pseudomonadota</taxon>
        <taxon>Alphaproteobacteria</taxon>
        <taxon>Rhodobacterales</taxon>
        <taxon>Roseobacteraceae</taxon>
        <taxon>Thalassovita</taxon>
    </lineage>
</organism>
<sequence length="86" mass="9368">MSGTRSPSRTEPATKRAPIRLQLLLYPFSAGAVAINLFLLFLMLQAVGIPAMPPLIALYLAIPLGIPANWLVTRWVQGLIDQAEGR</sequence>
<keyword evidence="3" id="KW-1185">Reference proteome</keyword>
<dbReference type="AlphaFoldDB" id="A0A4S3M8L8"/>
<protein>
    <recommendedName>
        <fullName evidence="4">NnrT protein</fullName>
    </recommendedName>
</protein>
<evidence type="ECO:0008006" key="4">
    <source>
        <dbReference type="Google" id="ProtNLM"/>
    </source>
</evidence>
<accession>A0A4S3M8L8</accession>
<name>A0A4S3M8L8_9RHOB</name>
<feature type="transmembrane region" description="Helical" evidence="1">
    <location>
        <begin position="21"/>
        <end position="44"/>
    </location>
</feature>
<reference evidence="2 3" key="1">
    <citation type="submission" date="2019-04" db="EMBL/GenBank/DDBJ databases">
        <title>Draft genome sequence of Youngimonas vesicularis.</title>
        <authorList>
            <person name="Hameed A."/>
        </authorList>
    </citation>
    <scope>NUCLEOTIDE SEQUENCE [LARGE SCALE GENOMIC DNA]</scope>
    <source>
        <strain evidence="2 3">CC-AMW-E</strain>
    </source>
</reference>
<keyword evidence="1" id="KW-0812">Transmembrane</keyword>